<dbReference type="InterPro" id="IPR027417">
    <property type="entry name" value="P-loop_NTPase"/>
</dbReference>
<organism evidence="4 5">
    <name type="scientific">[Myrmecia] bisecta</name>
    <dbReference type="NCBI Taxonomy" id="41462"/>
    <lineage>
        <taxon>Eukaryota</taxon>
        <taxon>Viridiplantae</taxon>
        <taxon>Chlorophyta</taxon>
        <taxon>core chlorophytes</taxon>
        <taxon>Trebouxiophyceae</taxon>
        <taxon>Trebouxiales</taxon>
        <taxon>Trebouxiaceae</taxon>
        <taxon>Myrmecia</taxon>
    </lineage>
</organism>
<dbReference type="InterPro" id="IPR058192">
    <property type="entry name" value="WHD_ROQ1-like"/>
</dbReference>
<feature type="domain" description="Disease resistance protein Roq1-like winged-helix" evidence="3">
    <location>
        <begin position="106"/>
        <end position="170"/>
    </location>
</feature>
<keyword evidence="5" id="KW-1185">Reference proteome</keyword>
<evidence type="ECO:0008006" key="6">
    <source>
        <dbReference type="Google" id="ProtNLM"/>
    </source>
</evidence>
<dbReference type="InterPro" id="IPR002182">
    <property type="entry name" value="NB-ARC"/>
</dbReference>
<feature type="domain" description="NB-ARC" evidence="2">
    <location>
        <begin position="18"/>
        <end position="98"/>
    </location>
</feature>
<dbReference type="GO" id="GO:0006952">
    <property type="term" value="P:defense response"/>
    <property type="evidence" value="ECO:0007669"/>
    <property type="project" value="InterPro"/>
</dbReference>
<evidence type="ECO:0000313" key="5">
    <source>
        <dbReference type="Proteomes" id="UP001489004"/>
    </source>
</evidence>
<evidence type="ECO:0000313" key="4">
    <source>
        <dbReference type="EMBL" id="KAK9829543.1"/>
    </source>
</evidence>
<dbReference type="AlphaFoldDB" id="A0AAW1R7M6"/>
<gene>
    <name evidence="4" type="ORF">WJX72_006396</name>
</gene>
<evidence type="ECO:0000259" key="3">
    <source>
        <dbReference type="Pfam" id="PF23282"/>
    </source>
</evidence>
<dbReference type="PANTHER" id="PTHR11017">
    <property type="entry name" value="LEUCINE-RICH REPEAT-CONTAINING PROTEIN"/>
    <property type="match status" value="1"/>
</dbReference>
<dbReference type="Gene3D" id="3.40.50.300">
    <property type="entry name" value="P-loop containing nucleotide triphosphate hydrolases"/>
    <property type="match status" value="1"/>
</dbReference>
<evidence type="ECO:0000256" key="1">
    <source>
        <dbReference type="ARBA" id="ARBA00022614"/>
    </source>
</evidence>
<sequence>MSEADVRRDVHAVAQGQAVLQQRLPHCRFLLALDDIDSEQQLEALLPVKMTDLDRESCILLTSRDQQQLRRMTKLQEVKELEPENAELLFCKYAFHANSPGAGLQQEQSMFLDVACMLLGARPDTTVRIWTASGWAGNAGLSIVLQRSLVRVESGRLAMHDHLRDLARAIDAKAFNYSPYTDAISMPSHVQYTAGYSFEMRPIAQSIFDRWRVGTPLSPRKKYFIQAGRDVRVIDIESCLLTSLEVPASVKEISISVARRSPS</sequence>
<proteinExistence type="predicted"/>
<dbReference type="InterPro" id="IPR044974">
    <property type="entry name" value="Disease_R_plants"/>
</dbReference>
<comment type="caution">
    <text evidence="4">The sequence shown here is derived from an EMBL/GenBank/DDBJ whole genome shotgun (WGS) entry which is preliminary data.</text>
</comment>
<name>A0AAW1R7M6_9CHLO</name>
<evidence type="ECO:0000259" key="2">
    <source>
        <dbReference type="Pfam" id="PF00931"/>
    </source>
</evidence>
<dbReference type="Proteomes" id="UP001489004">
    <property type="component" value="Unassembled WGS sequence"/>
</dbReference>
<dbReference type="EMBL" id="JALJOR010000001">
    <property type="protein sequence ID" value="KAK9829543.1"/>
    <property type="molecule type" value="Genomic_DNA"/>
</dbReference>
<dbReference type="Pfam" id="PF23282">
    <property type="entry name" value="WHD_ROQ1"/>
    <property type="match status" value="1"/>
</dbReference>
<accession>A0AAW1R7M6</accession>
<reference evidence="4 5" key="1">
    <citation type="journal article" date="2024" name="Nat. Commun.">
        <title>Phylogenomics reveals the evolutionary origins of lichenization in chlorophyte algae.</title>
        <authorList>
            <person name="Puginier C."/>
            <person name="Libourel C."/>
            <person name="Otte J."/>
            <person name="Skaloud P."/>
            <person name="Haon M."/>
            <person name="Grisel S."/>
            <person name="Petersen M."/>
            <person name="Berrin J.G."/>
            <person name="Delaux P.M."/>
            <person name="Dal Grande F."/>
            <person name="Keller J."/>
        </authorList>
    </citation>
    <scope>NUCLEOTIDE SEQUENCE [LARGE SCALE GENOMIC DNA]</scope>
    <source>
        <strain evidence="4 5">SAG 2043</strain>
    </source>
</reference>
<keyword evidence="1" id="KW-0433">Leucine-rich repeat</keyword>
<dbReference type="GO" id="GO:0043531">
    <property type="term" value="F:ADP binding"/>
    <property type="evidence" value="ECO:0007669"/>
    <property type="project" value="InterPro"/>
</dbReference>
<protein>
    <recommendedName>
        <fullName evidence="6">NACHT domain-containing protein</fullName>
    </recommendedName>
</protein>
<dbReference type="SUPFAM" id="SSF52540">
    <property type="entry name" value="P-loop containing nucleoside triphosphate hydrolases"/>
    <property type="match status" value="1"/>
</dbReference>
<dbReference type="Pfam" id="PF00931">
    <property type="entry name" value="NB-ARC"/>
    <property type="match status" value="1"/>
</dbReference>